<evidence type="ECO:0000256" key="5">
    <source>
        <dbReference type="ARBA" id="ARBA00022840"/>
    </source>
</evidence>
<evidence type="ECO:0000256" key="4">
    <source>
        <dbReference type="ARBA" id="ARBA00022741"/>
    </source>
</evidence>
<dbReference type="InterPro" id="IPR006426">
    <property type="entry name" value="Asn_synth_AEB"/>
</dbReference>
<comment type="catalytic activity">
    <reaction evidence="8">
        <text>L-aspartate + L-glutamine + ATP + H2O = L-asparagine + L-glutamate + AMP + diphosphate + H(+)</text>
        <dbReference type="Rhea" id="RHEA:12228"/>
        <dbReference type="ChEBI" id="CHEBI:15377"/>
        <dbReference type="ChEBI" id="CHEBI:15378"/>
        <dbReference type="ChEBI" id="CHEBI:29985"/>
        <dbReference type="ChEBI" id="CHEBI:29991"/>
        <dbReference type="ChEBI" id="CHEBI:30616"/>
        <dbReference type="ChEBI" id="CHEBI:33019"/>
        <dbReference type="ChEBI" id="CHEBI:58048"/>
        <dbReference type="ChEBI" id="CHEBI:58359"/>
        <dbReference type="ChEBI" id="CHEBI:456215"/>
        <dbReference type="EC" id="6.3.5.4"/>
    </reaction>
</comment>
<dbReference type="PROSITE" id="PS51278">
    <property type="entry name" value="GATASE_TYPE_2"/>
    <property type="match status" value="1"/>
</dbReference>
<evidence type="ECO:0000259" key="9">
    <source>
        <dbReference type="PROSITE" id="PS51278"/>
    </source>
</evidence>
<dbReference type="Gene3D" id="3.40.50.620">
    <property type="entry name" value="HUPs"/>
    <property type="match status" value="1"/>
</dbReference>
<evidence type="ECO:0000256" key="3">
    <source>
        <dbReference type="ARBA" id="ARBA00012737"/>
    </source>
</evidence>
<evidence type="ECO:0000313" key="10">
    <source>
        <dbReference type="EMBL" id="GAA2922978.1"/>
    </source>
</evidence>
<feature type="domain" description="Glutamine amidotransferase type-2" evidence="9">
    <location>
        <begin position="2"/>
        <end position="218"/>
    </location>
</feature>
<sequence length="622" mass="70034">MCGITGWVDFDRDLTTEGHVVQGMVDTLALRGPDDEGVWLSRHAALGHRRKAVIDPANGAQPMVTPETTADGTPVAAVCYSGEVFNFQELRGELQAHGHEFRTRCDTEVVLRAYLEWGPDFVQRLNGMFAFAIRDDRTDEVLLYRDRLGIKPLFYYPTRNGLLFGSEPKAILAHPESKAVLSLDGLREILSFLRIPGQTPLEGMYEVRPGHLLRVGNGRRREEKYWELSSWEHTDDRATTVRTVRELLEDTVARQLVADIPLCSLLSGGLDSSALTALAQNALDPTGDRQLRTFSLDFVGHVENFRPEPLRADPDAPFVAELVGHVGTSHRKVVLNTAALTSPDTQSAAWKALDLPYGIGDHGPSIYLLFQAIREECSVVLSGEAADELFGGYLWFHDQRAVRADTFPWHALGDKTVEEQSTAFLNRDLARDLNLSEYITDQYRTALAEVPRLEGESDTERRMRAATYLNLTRFLPINLDRKDRLSMANGVEERIPFCDHRLVEYVFNVPWSMKTFDGREKSLLRAATEDLLPRSIVERRKAPYPSTQDFGYDLAMRQELQKIVAEPNSPALPLFDLDAVHAQLDESPGEPSSMTKRALRDETPVRLNFWLETSHVSLDLTH</sequence>
<keyword evidence="6" id="KW-0028">Amino-acid biosynthesis</keyword>
<dbReference type="Pfam" id="PF00733">
    <property type="entry name" value="Asn_synthase"/>
    <property type="match status" value="1"/>
</dbReference>
<dbReference type="CDD" id="cd01991">
    <property type="entry name" value="Asn_synthase_B_C"/>
    <property type="match status" value="1"/>
</dbReference>
<dbReference type="PANTHER" id="PTHR43284:SF1">
    <property type="entry name" value="ASPARAGINE SYNTHETASE"/>
    <property type="match status" value="1"/>
</dbReference>
<dbReference type="InterPro" id="IPR051786">
    <property type="entry name" value="ASN_synthetase/amidase"/>
</dbReference>
<dbReference type="EC" id="6.3.5.4" evidence="3"/>
<organism evidence="10 11">
    <name type="scientific">Streptomyces thioluteus</name>
    <dbReference type="NCBI Taxonomy" id="66431"/>
    <lineage>
        <taxon>Bacteria</taxon>
        <taxon>Bacillati</taxon>
        <taxon>Actinomycetota</taxon>
        <taxon>Actinomycetes</taxon>
        <taxon>Kitasatosporales</taxon>
        <taxon>Streptomycetaceae</taxon>
        <taxon>Streptomyces</taxon>
    </lineage>
</organism>
<keyword evidence="4" id="KW-0547">Nucleotide-binding</keyword>
<dbReference type="EMBL" id="BAAAXZ010000072">
    <property type="protein sequence ID" value="GAA2922978.1"/>
    <property type="molecule type" value="Genomic_DNA"/>
</dbReference>
<dbReference type="InterPro" id="IPR014729">
    <property type="entry name" value="Rossmann-like_a/b/a_fold"/>
</dbReference>
<proteinExistence type="inferred from homology"/>
<dbReference type="NCBIfam" id="TIGR01536">
    <property type="entry name" value="asn_synth_AEB"/>
    <property type="match status" value="1"/>
</dbReference>
<keyword evidence="7" id="KW-0315">Glutamine amidotransferase</keyword>
<dbReference type="SUPFAM" id="SSF56235">
    <property type="entry name" value="N-terminal nucleophile aminohydrolases (Ntn hydrolases)"/>
    <property type="match status" value="1"/>
</dbReference>
<dbReference type="InterPro" id="IPR001962">
    <property type="entry name" value="Asn_synthase"/>
</dbReference>
<dbReference type="PANTHER" id="PTHR43284">
    <property type="entry name" value="ASPARAGINE SYNTHETASE (GLUTAMINE-HYDROLYZING)"/>
    <property type="match status" value="1"/>
</dbReference>
<reference evidence="10 11" key="1">
    <citation type="journal article" date="2019" name="Int. J. Syst. Evol. Microbiol.">
        <title>The Global Catalogue of Microorganisms (GCM) 10K type strain sequencing project: providing services to taxonomists for standard genome sequencing and annotation.</title>
        <authorList>
            <consortium name="The Broad Institute Genomics Platform"/>
            <consortium name="The Broad Institute Genome Sequencing Center for Infectious Disease"/>
            <person name="Wu L."/>
            <person name="Ma J."/>
        </authorList>
    </citation>
    <scope>NUCLEOTIDE SEQUENCE [LARGE SCALE GENOMIC DNA]</scope>
    <source>
        <strain evidence="10 11">JCM 4087</strain>
    </source>
</reference>
<evidence type="ECO:0000256" key="2">
    <source>
        <dbReference type="ARBA" id="ARBA00005752"/>
    </source>
</evidence>
<dbReference type="InterPro" id="IPR017932">
    <property type="entry name" value="GATase_2_dom"/>
</dbReference>
<keyword evidence="5" id="KW-0067">ATP-binding</keyword>
<evidence type="ECO:0000256" key="7">
    <source>
        <dbReference type="ARBA" id="ARBA00022962"/>
    </source>
</evidence>
<dbReference type="CDD" id="cd00712">
    <property type="entry name" value="AsnB"/>
    <property type="match status" value="1"/>
</dbReference>
<name>A0ABN3WP77_STRTU</name>
<comment type="similarity">
    <text evidence="2">Belongs to the asparagine synthetase family.</text>
</comment>
<keyword evidence="6" id="KW-0061">Asparagine biosynthesis</keyword>
<evidence type="ECO:0000256" key="1">
    <source>
        <dbReference type="ARBA" id="ARBA00005187"/>
    </source>
</evidence>
<dbReference type="InterPro" id="IPR029055">
    <property type="entry name" value="Ntn_hydrolases_N"/>
</dbReference>
<dbReference type="InterPro" id="IPR033738">
    <property type="entry name" value="AsnB_N"/>
</dbReference>
<dbReference type="SUPFAM" id="SSF52402">
    <property type="entry name" value="Adenine nucleotide alpha hydrolases-like"/>
    <property type="match status" value="1"/>
</dbReference>
<dbReference type="PIRSF" id="PIRSF001589">
    <property type="entry name" value="Asn_synthetase_glu-h"/>
    <property type="match status" value="1"/>
</dbReference>
<comment type="pathway">
    <text evidence="1">Amino-acid biosynthesis; L-asparagine biosynthesis; L-asparagine from L-aspartate (L-Gln route): step 1/1.</text>
</comment>
<gene>
    <name evidence="10" type="primary">asnB_2</name>
    <name evidence="10" type="ORF">GCM10020221_18840</name>
</gene>
<evidence type="ECO:0000256" key="6">
    <source>
        <dbReference type="ARBA" id="ARBA00022888"/>
    </source>
</evidence>
<dbReference type="RefSeq" id="WP_344962265.1">
    <property type="nucleotide sequence ID" value="NZ_BAAAXZ010000072.1"/>
</dbReference>
<evidence type="ECO:0000313" key="11">
    <source>
        <dbReference type="Proteomes" id="UP001501102"/>
    </source>
</evidence>
<dbReference type="Proteomes" id="UP001501102">
    <property type="component" value="Unassembled WGS sequence"/>
</dbReference>
<keyword evidence="11" id="KW-1185">Reference proteome</keyword>
<protein>
    <recommendedName>
        <fullName evidence="3">asparagine synthase (glutamine-hydrolyzing)</fullName>
        <ecNumber evidence="3">6.3.5.4</ecNumber>
    </recommendedName>
</protein>
<accession>A0ABN3WP77</accession>
<evidence type="ECO:0000256" key="8">
    <source>
        <dbReference type="ARBA" id="ARBA00048741"/>
    </source>
</evidence>
<dbReference type="Pfam" id="PF13537">
    <property type="entry name" value="GATase_7"/>
    <property type="match status" value="1"/>
</dbReference>
<comment type="caution">
    <text evidence="10">The sequence shown here is derived from an EMBL/GenBank/DDBJ whole genome shotgun (WGS) entry which is preliminary data.</text>
</comment>
<dbReference type="Gene3D" id="3.60.20.10">
    <property type="entry name" value="Glutamine Phosphoribosylpyrophosphate, subunit 1, domain 1"/>
    <property type="match status" value="1"/>
</dbReference>